<accession>A0AAF0ZCH6</accession>
<proteinExistence type="predicted"/>
<protein>
    <submittedName>
        <fullName evidence="1">Uncharacterized protein</fullName>
    </submittedName>
</protein>
<name>A0AAF0ZCH6_9CHRO</name>
<dbReference type="EMBL" id="CP138348">
    <property type="protein sequence ID" value="WPF87725.1"/>
    <property type="molecule type" value="Genomic_DNA"/>
</dbReference>
<evidence type="ECO:0000313" key="1">
    <source>
        <dbReference type="EMBL" id="WPF87725.1"/>
    </source>
</evidence>
<reference evidence="1" key="1">
    <citation type="submission" date="2023-11" db="EMBL/GenBank/DDBJ databases">
        <title>Genome sequence of Cyanobacterium aponinum BCRC AL20115.</title>
        <authorList>
            <person name="Chang H.-Y."/>
            <person name="Lin K.-M."/>
            <person name="Hsueh H.-T."/>
            <person name="Chu H.-A."/>
            <person name="Kuo C.-H."/>
        </authorList>
    </citation>
    <scope>NUCLEOTIDE SEQUENCE</scope>
    <source>
        <strain evidence="1">AL20115</strain>
    </source>
</reference>
<gene>
    <name evidence="1" type="ORF">SAY89_13075</name>
</gene>
<dbReference type="AlphaFoldDB" id="A0AAF0ZCH6"/>
<dbReference type="RefSeq" id="WP_320001176.1">
    <property type="nucleotide sequence ID" value="NZ_CP138348.1"/>
</dbReference>
<sequence>MSVFIPSQIVALDYQNKSLYCEVIDAIESRDLCWVRPIILVDKMTEKTDYLTDKNDIYDLRFTSDLLWNIKDFRIVLDTEYIEFLVNLSDFEFDDDKLKLAREKLKLFIKEIC</sequence>
<organism evidence="1">
    <name type="scientific">Cyanobacterium aponinum AL20115</name>
    <dbReference type="NCBI Taxonomy" id="3090662"/>
    <lineage>
        <taxon>Bacteria</taxon>
        <taxon>Bacillati</taxon>
        <taxon>Cyanobacteriota</taxon>
        <taxon>Cyanophyceae</taxon>
        <taxon>Oscillatoriophycideae</taxon>
        <taxon>Chroococcales</taxon>
        <taxon>Geminocystaceae</taxon>
        <taxon>Cyanobacterium</taxon>
    </lineage>
</organism>